<evidence type="ECO:0000259" key="1">
    <source>
        <dbReference type="Pfam" id="PF07859"/>
    </source>
</evidence>
<reference evidence="2 3" key="1">
    <citation type="journal article" date="2014" name="Int. J. Syst. Evol. Microbiol.">
        <title>Phaeodactylibacter xiamenensis gen. nov., sp. nov., a member of the family Saprospiraceae isolated from the marine alga Phaeodactylum tricornutum.</title>
        <authorList>
            <person name="Chen Z.Jr."/>
            <person name="Lei X."/>
            <person name="Lai Q."/>
            <person name="Li Y."/>
            <person name="Zhang B."/>
            <person name="Zhang J."/>
            <person name="Zhang H."/>
            <person name="Yang L."/>
            <person name="Zheng W."/>
            <person name="Tian Y."/>
            <person name="Yu Z."/>
            <person name="Xu H.Jr."/>
            <person name="Zheng T."/>
        </authorList>
    </citation>
    <scope>NUCLEOTIDE SEQUENCE [LARGE SCALE GENOMIC DNA]</scope>
    <source>
        <strain evidence="2 3">KD52</strain>
    </source>
</reference>
<dbReference type="EMBL" id="JPOS01000082">
    <property type="protein sequence ID" value="KGE86118.1"/>
    <property type="molecule type" value="Genomic_DNA"/>
</dbReference>
<dbReference type="Gene3D" id="3.40.50.1820">
    <property type="entry name" value="alpha/beta hydrolase"/>
    <property type="match status" value="1"/>
</dbReference>
<dbReference type="InterPro" id="IPR013094">
    <property type="entry name" value="AB_hydrolase_3"/>
</dbReference>
<proteinExistence type="predicted"/>
<feature type="domain" description="Alpha/beta hydrolase fold-3" evidence="1">
    <location>
        <begin position="82"/>
        <end position="184"/>
    </location>
</feature>
<evidence type="ECO:0000313" key="3">
    <source>
        <dbReference type="Proteomes" id="UP000029736"/>
    </source>
</evidence>
<accession>A0A098S2S4</accession>
<dbReference type="Pfam" id="PF07859">
    <property type="entry name" value="Abhydrolase_3"/>
    <property type="match status" value="1"/>
</dbReference>
<dbReference type="PANTHER" id="PTHR33428:SF14">
    <property type="entry name" value="CARBOXYLESTERASE TYPE B DOMAIN-CONTAINING PROTEIN"/>
    <property type="match status" value="1"/>
</dbReference>
<dbReference type="SUPFAM" id="SSF53474">
    <property type="entry name" value="alpha/beta-Hydrolases"/>
    <property type="match status" value="1"/>
</dbReference>
<dbReference type="Proteomes" id="UP000029736">
    <property type="component" value="Unassembled WGS sequence"/>
</dbReference>
<protein>
    <recommendedName>
        <fullName evidence="1">Alpha/beta hydrolase fold-3 domain-containing protein</fullName>
    </recommendedName>
</protein>
<dbReference type="AlphaFoldDB" id="A0A098S2S4"/>
<gene>
    <name evidence="2" type="ORF">IX84_23580</name>
</gene>
<comment type="caution">
    <text evidence="2">The sequence shown here is derived from an EMBL/GenBank/DDBJ whole genome shotgun (WGS) entry which is preliminary data.</text>
</comment>
<dbReference type="GO" id="GO:0016787">
    <property type="term" value="F:hydrolase activity"/>
    <property type="evidence" value="ECO:0007669"/>
    <property type="project" value="InterPro"/>
</dbReference>
<organism evidence="2 3">
    <name type="scientific">Phaeodactylibacter xiamenensis</name>
    <dbReference type="NCBI Taxonomy" id="1524460"/>
    <lineage>
        <taxon>Bacteria</taxon>
        <taxon>Pseudomonadati</taxon>
        <taxon>Bacteroidota</taxon>
        <taxon>Saprospiria</taxon>
        <taxon>Saprospirales</taxon>
        <taxon>Haliscomenobacteraceae</taxon>
        <taxon>Phaeodactylibacter</taxon>
    </lineage>
</organism>
<sequence length="343" mass="37655">MINGWIPTLLLIGSLVYSHDTGKPAAPVQPADGPRGQNYLHAEVTFSDHARRSDGFWLFEPAAPIPENAPVVVFHHGYGAINPMIYGAWIRHIVRQGNIVIYPRYQKNLLFPGSKHFVPNAAKGIRSALKLLSEEAGRVRPDTNAFFIAGHSYGGAISAHIAARYAELGLPHPKGVLLCAPGTGPLNGGLLESYEGISPQTRLGIIVSVNDYVVGEELGRTVYQTATQTPYRFLMRQFPDTHGTPELTAGHNECYAMDPEFDGGVENLSLKRARRVAQENAADYYAYWKMLDAMMACELRGEHCELAKGCGPKAAFMGQWSDGHPVQPLEVWVPEDTVAQYTD</sequence>
<dbReference type="PANTHER" id="PTHR33428">
    <property type="entry name" value="CHLOROPHYLLASE-2, CHLOROPLASTIC"/>
    <property type="match status" value="1"/>
</dbReference>
<dbReference type="RefSeq" id="WP_044226175.1">
    <property type="nucleotide sequence ID" value="NZ_JBKAGJ010000002.1"/>
</dbReference>
<name>A0A098S2S4_9BACT</name>
<dbReference type="InterPro" id="IPR029058">
    <property type="entry name" value="AB_hydrolase_fold"/>
</dbReference>
<dbReference type="ESTHER" id="9bact-a0a098s2s4">
    <property type="family name" value="Chlorophyllase"/>
</dbReference>
<keyword evidence="3" id="KW-1185">Reference proteome</keyword>
<dbReference type="STRING" id="1524460.IX84_23580"/>
<evidence type="ECO:0000313" key="2">
    <source>
        <dbReference type="EMBL" id="KGE86118.1"/>
    </source>
</evidence>
<dbReference type="OrthoDB" id="940952at2"/>